<dbReference type="PROSITE" id="PS50297">
    <property type="entry name" value="ANK_REP_REGION"/>
    <property type="match status" value="1"/>
</dbReference>
<dbReference type="PANTHER" id="PTHR12349">
    <property type="entry name" value="ANKYRIN REPEAT AND LEM DOMAIN-CONTAINING PROTEIN 2"/>
    <property type="match status" value="1"/>
</dbReference>
<feature type="domain" description="ANKLE2 third alpha/beta" evidence="7">
    <location>
        <begin position="266"/>
        <end position="370"/>
    </location>
</feature>
<feature type="repeat" description="ANK" evidence="5">
    <location>
        <begin position="201"/>
        <end position="223"/>
    </location>
</feature>
<dbReference type="GO" id="GO:0051721">
    <property type="term" value="F:protein phosphatase 2A binding"/>
    <property type="evidence" value="ECO:0007669"/>
    <property type="project" value="TreeGrafter"/>
</dbReference>
<evidence type="ECO:0000259" key="7">
    <source>
        <dbReference type="Pfam" id="PF24567"/>
    </source>
</evidence>
<dbReference type="GO" id="GO:0051301">
    <property type="term" value="P:cell division"/>
    <property type="evidence" value="ECO:0007669"/>
    <property type="project" value="UniProtKB-KW"/>
</dbReference>
<keyword evidence="3 5" id="KW-0040">ANK repeat</keyword>
<dbReference type="Pfam" id="PF24567">
    <property type="entry name" value="ANKLE2_3rd"/>
    <property type="match status" value="1"/>
</dbReference>
<evidence type="ECO:0000256" key="6">
    <source>
        <dbReference type="SAM" id="MobiDB-lite"/>
    </source>
</evidence>
<accession>A0A023EY24</accession>
<dbReference type="AlphaFoldDB" id="A0A023EY24"/>
<feature type="non-terminal residue" evidence="8">
    <location>
        <position position="1"/>
    </location>
</feature>
<evidence type="ECO:0000313" key="8">
    <source>
        <dbReference type="EMBL" id="JAC13988.1"/>
    </source>
</evidence>
<evidence type="ECO:0000256" key="5">
    <source>
        <dbReference type="PROSITE-ProRule" id="PRU00023"/>
    </source>
</evidence>
<evidence type="ECO:0000256" key="4">
    <source>
        <dbReference type="ARBA" id="ARBA00023306"/>
    </source>
</evidence>
<dbReference type="Pfam" id="PF13857">
    <property type="entry name" value="Ank_5"/>
    <property type="match status" value="1"/>
</dbReference>
<keyword evidence="4" id="KW-0131">Cell cycle</keyword>
<sequence length="773" mass="87431">YFAVHVPSDLCSDKKAFHVFTDRLEAGRFQKQHKGARFKAFSNEEDAVYFSIFGGTKPSNPIKTPSQKLTNGVPPQKCANGVPLQQEKSLFKALKSQELVKFRKVIEGNDLELVKKYVKENPRYLISSGDTPSILHEGSRYNALHVAARCDAAKVAAYILDIIFTSELTNRTYGTQEQGYETDHRAKVLLDLYLNTPDKSAGETPLHFASKAGSLAVVRVLLSYPECNRDVKNKAGDTPLDLVCSRAAKCLMQNKKAILSLLKERYYVPVLRCLDSTVQPLIGKPITLSDYQESNNSEENILSPRMQVHALAGPMSEEKAQTFRKHWKTPPRGSNSNKSTFRPSLYDSDKGLERIGRTLATEHRVSWTEYWAFLDAYVDLDSAEGLQVLESYLKNKVEHIIKTLASSDKDPTTNGTVEENQHLLSNSYSEESVDPKKEELSPISELCVQFSKLSTHDVSQSSQEPLGVAFLCYQKFLEMIAKRITNAITNNSPITHEINKLQMFISSCSRDKKFDTIDLSKTHNHLSELVEKNLKTLHDEPTVKSLITSSLVLNEGNEDKSDLKRATDCVLTFILGRISSPHLQRNKNINVNSVWLQCISCDCKLKMDNRLLKPGCKRKIFDDLESCPKDEEDSKDKVKNDCNKKYDKILTEDFGQDGTDGDTESENEYFAARSSLDTEESSDDEYTDLPNHSYDVFLAGNSPTKLDAAVLQAIRTVNVTYHEFPFTYYWMKSCTERSRLLSEETWPSPCLMMKSTPTKKHLARELLSPSWHR</sequence>
<feature type="region of interest" description="Disordered" evidence="6">
    <location>
        <begin position="407"/>
        <end position="435"/>
    </location>
</feature>
<reference evidence="8" key="1">
    <citation type="journal article" date="2014" name="PLoS Negl. Trop. Dis.">
        <title>An updated insight into the Sialotranscriptome of Triatoma infestans: developmental stage and geographic variations.</title>
        <authorList>
            <person name="Schwarz A."/>
            <person name="Medrano-Mercado N."/>
            <person name="Schaub G.A."/>
            <person name="Struchiner C.J."/>
            <person name="Bargues M.D."/>
            <person name="Levy M.Z."/>
            <person name="Ribeiro J.M."/>
        </authorList>
    </citation>
    <scope>NUCLEOTIDE SEQUENCE</scope>
    <source>
        <strain evidence="8">Chile</strain>
        <tissue evidence="8">Salivary glands</tissue>
    </source>
</reference>
<comment type="similarity">
    <text evidence="1">Belongs to the ANKLE2 family.</text>
</comment>
<dbReference type="SMART" id="SM00248">
    <property type="entry name" value="ANK"/>
    <property type="match status" value="3"/>
</dbReference>
<evidence type="ECO:0000256" key="1">
    <source>
        <dbReference type="ARBA" id="ARBA00007597"/>
    </source>
</evidence>
<dbReference type="InterPro" id="IPR056237">
    <property type="entry name" value="ANKLE2_3rd"/>
</dbReference>
<name>A0A023EY24_TRIIF</name>
<organism evidence="8">
    <name type="scientific">Triatoma infestans</name>
    <name type="common">Assassin bug</name>
    <dbReference type="NCBI Taxonomy" id="30076"/>
    <lineage>
        <taxon>Eukaryota</taxon>
        <taxon>Metazoa</taxon>
        <taxon>Ecdysozoa</taxon>
        <taxon>Arthropoda</taxon>
        <taxon>Hexapoda</taxon>
        <taxon>Insecta</taxon>
        <taxon>Pterygota</taxon>
        <taxon>Neoptera</taxon>
        <taxon>Paraneoptera</taxon>
        <taxon>Hemiptera</taxon>
        <taxon>Heteroptera</taxon>
        <taxon>Panheteroptera</taxon>
        <taxon>Cimicomorpha</taxon>
        <taxon>Reduviidae</taxon>
        <taxon>Triatominae</taxon>
        <taxon>Triatoma</taxon>
    </lineage>
</organism>
<dbReference type="SUPFAM" id="SSF48403">
    <property type="entry name" value="Ankyrin repeat"/>
    <property type="match status" value="1"/>
</dbReference>
<protein>
    <submittedName>
        <fullName evidence="8">Putative ank repeat and lem domain-containing protein</fullName>
    </submittedName>
</protein>
<feature type="compositionally biased region" description="Polar residues" evidence="6">
    <location>
        <begin position="412"/>
        <end position="430"/>
    </location>
</feature>
<dbReference type="EMBL" id="GBBI01004724">
    <property type="protein sequence ID" value="JAC13988.1"/>
    <property type="molecule type" value="mRNA"/>
</dbReference>
<dbReference type="Gene3D" id="1.25.40.20">
    <property type="entry name" value="Ankyrin repeat-containing domain"/>
    <property type="match status" value="1"/>
</dbReference>
<feature type="region of interest" description="Disordered" evidence="6">
    <location>
        <begin position="326"/>
        <end position="345"/>
    </location>
</feature>
<keyword evidence="2" id="KW-0132">Cell division</keyword>
<feature type="compositionally biased region" description="Polar residues" evidence="6">
    <location>
        <begin position="332"/>
        <end position="342"/>
    </location>
</feature>
<dbReference type="PANTHER" id="PTHR12349:SF4">
    <property type="entry name" value="ANKYRIN REPEAT AND LEM DOMAIN-CONTAINING PROTEIN 2"/>
    <property type="match status" value="1"/>
</dbReference>
<dbReference type="GO" id="GO:0005783">
    <property type="term" value="C:endoplasmic reticulum"/>
    <property type="evidence" value="ECO:0007669"/>
    <property type="project" value="TreeGrafter"/>
</dbReference>
<evidence type="ECO:0000256" key="3">
    <source>
        <dbReference type="ARBA" id="ARBA00023043"/>
    </source>
</evidence>
<proteinExistence type="evidence at transcript level"/>
<dbReference type="InterPro" id="IPR002110">
    <property type="entry name" value="Ankyrin_rpt"/>
</dbReference>
<evidence type="ECO:0000256" key="2">
    <source>
        <dbReference type="ARBA" id="ARBA00022618"/>
    </source>
</evidence>
<dbReference type="PROSITE" id="PS50088">
    <property type="entry name" value="ANK_REPEAT"/>
    <property type="match status" value="1"/>
</dbReference>
<dbReference type="InterPro" id="IPR036770">
    <property type="entry name" value="Ankyrin_rpt-contain_sf"/>
</dbReference>